<comment type="caution">
    <text evidence="2">The sequence shown here is derived from an EMBL/GenBank/DDBJ whole genome shotgun (WGS) entry which is preliminary data.</text>
</comment>
<organism evidence="2 3">
    <name type="scientific">Marasmiellus scandens</name>
    <dbReference type="NCBI Taxonomy" id="2682957"/>
    <lineage>
        <taxon>Eukaryota</taxon>
        <taxon>Fungi</taxon>
        <taxon>Dikarya</taxon>
        <taxon>Basidiomycota</taxon>
        <taxon>Agaricomycotina</taxon>
        <taxon>Agaricomycetes</taxon>
        <taxon>Agaricomycetidae</taxon>
        <taxon>Agaricales</taxon>
        <taxon>Marasmiineae</taxon>
        <taxon>Omphalotaceae</taxon>
        <taxon>Marasmiellus</taxon>
    </lineage>
</organism>
<proteinExistence type="predicted"/>
<accession>A0ABR1JFZ3</accession>
<evidence type="ECO:0000256" key="1">
    <source>
        <dbReference type="SAM" id="MobiDB-lite"/>
    </source>
</evidence>
<evidence type="ECO:0000313" key="2">
    <source>
        <dbReference type="EMBL" id="KAK7458854.1"/>
    </source>
</evidence>
<protein>
    <submittedName>
        <fullName evidence="2">Uncharacterized protein</fullName>
    </submittedName>
</protein>
<name>A0ABR1JFZ3_9AGAR</name>
<reference evidence="2 3" key="1">
    <citation type="submission" date="2024-01" db="EMBL/GenBank/DDBJ databases">
        <title>A draft genome for the cacao thread blight pathogen Marasmiellus scandens.</title>
        <authorList>
            <person name="Baruah I.K."/>
            <person name="Leung J."/>
            <person name="Bukari Y."/>
            <person name="Amoako-Attah I."/>
            <person name="Meinhardt L.W."/>
            <person name="Bailey B.A."/>
            <person name="Cohen S.P."/>
        </authorList>
    </citation>
    <scope>NUCLEOTIDE SEQUENCE [LARGE SCALE GENOMIC DNA]</scope>
    <source>
        <strain evidence="2 3">GH-19</strain>
    </source>
</reference>
<feature type="compositionally biased region" description="Basic and acidic residues" evidence="1">
    <location>
        <begin position="87"/>
        <end position="105"/>
    </location>
</feature>
<gene>
    <name evidence="2" type="ORF">VKT23_009864</name>
</gene>
<dbReference type="Proteomes" id="UP001498398">
    <property type="component" value="Unassembled WGS sequence"/>
</dbReference>
<dbReference type="EMBL" id="JBANRG010000017">
    <property type="protein sequence ID" value="KAK7458854.1"/>
    <property type="molecule type" value="Genomic_DNA"/>
</dbReference>
<evidence type="ECO:0000313" key="3">
    <source>
        <dbReference type="Proteomes" id="UP001498398"/>
    </source>
</evidence>
<keyword evidence="3" id="KW-1185">Reference proteome</keyword>
<sequence>MKQIVARDFEDILQCCPSVFAGLFPPEIDVPVQDLLFVMATWHALAKLRLHSETSLKAFEGATRELGIQLRRFKKEVCDTMTTTETPGEKTKRQRREAQEAEKKAKASTTGKGNEKLGNGKGANGKWKKPGKDEKAEGERAGKNGKEKTK</sequence>
<feature type="compositionally biased region" description="Basic and acidic residues" evidence="1">
    <location>
        <begin position="130"/>
        <end position="150"/>
    </location>
</feature>
<feature type="region of interest" description="Disordered" evidence="1">
    <location>
        <begin position="78"/>
        <end position="150"/>
    </location>
</feature>